<sequence>MKKTLLLVTLLLVIFLFLDLLFTSVYQKGDYSKEQWLMNLKGGTYDYGVLGSSRAYTTVDVKSINERTGLNGINLGIDGSLISTQALVFEVLLDADNKFDKIFFQIDSYNSNDEAIGKFTRPRFMPFIRQPIVFDHFKKYGLEWYAYKYIPYLRYAEYNFDWGPHNFLNHLLEISNPDHDEAGSFFYPNPDFVGAKNTSEYLFDLDGEYAYLNRVVDLCKKNGIEIILFTAPLASVAETEAHIENADAFKLICEDLKVPYYDFRTIYNEDYSMFTNYNHLNRKGVSDFSARLEKLIVKEQNMLTANN</sequence>
<reference evidence="1 2" key="1">
    <citation type="submission" date="2022-10" db="EMBL/GenBank/DDBJ databases">
        <title>Comparative genomics and taxonomic characterization of three novel marine species of genus Reichenbachiella exhibiting antioxidant and polysaccharide degradation activities.</title>
        <authorList>
            <person name="Muhammad N."/>
            <person name="Lee Y.-J."/>
            <person name="Ko J."/>
            <person name="Kim S.-G."/>
        </authorList>
    </citation>
    <scope>NUCLEOTIDE SEQUENCE [LARGE SCALE GENOMIC DNA]</scope>
    <source>
        <strain evidence="1 2">ABR2-5</strain>
    </source>
</reference>
<keyword evidence="2" id="KW-1185">Reference proteome</keyword>
<dbReference type="SUPFAM" id="SSF52266">
    <property type="entry name" value="SGNH hydrolase"/>
    <property type="match status" value="1"/>
</dbReference>
<dbReference type="EMBL" id="JAOYOD010000001">
    <property type="protein sequence ID" value="MCV9385037.1"/>
    <property type="molecule type" value="Genomic_DNA"/>
</dbReference>
<evidence type="ECO:0000313" key="1">
    <source>
        <dbReference type="EMBL" id="MCV9385037.1"/>
    </source>
</evidence>
<accession>A0ABT3CN73</accession>
<comment type="caution">
    <text evidence="1">The sequence shown here is derived from an EMBL/GenBank/DDBJ whole genome shotgun (WGS) entry which is preliminary data.</text>
</comment>
<protein>
    <recommendedName>
        <fullName evidence="3">SGNH/GDSL hydrolase family protein</fullName>
    </recommendedName>
</protein>
<gene>
    <name evidence="1" type="ORF">N7U62_00100</name>
</gene>
<name>A0ABT3CN73_9BACT</name>
<organism evidence="1 2">
    <name type="scientific">Reichenbachiella ulvae</name>
    <dbReference type="NCBI Taxonomy" id="2980104"/>
    <lineage>
        <taxon>Bacteria</taxon>
        <taxon>Pseudomonadati</taxon>
        <taxon>Bacteroidota</taxon>
        <taxon>Cytophagia</taxon>
        <taxon>Cytophagales</taxon>
        <taxon>Reichenbachiellaceae</taxon>
        <taxon>Reichenbachiella</taxon>
    </lineage>
</organism>
<proteinExistence type="predicted"/>
<evidence type="ECO:0008006" key="3">
    <source>
        <dbReference type="Google" id="ProtNLM"/>
    </source>
</evidence>
<evidence type="ECO:0000313" key="2">
    <source>
        <dbReference type="Proteomes" id="UP001300692"/>
    </source>
</evidence>
<dbReference type="RefSeq" id="WP_264135833.1">
    <property type="nucleotide sequence ID" value="NZ_JAOYOD010000001.1"/>
</dbReference>
<dbReference type="Proteomes" id="UP001300692">
    <property type="component" value="Unassembled WGS sequence"/>
</dbReference>